<evidence type="ECO:0000256" key="4">
    <source>
        <dbReference type="ARBA" id="ARBA00022729"/>
    </source>
</evidence>
<evidence type="ECO:0000313" key="9">
    <source>
        <dbReference type="EMBL" id="MVT08576.1"/>
    </source>
</evidence>
<dbReference type="EMBL" id="WRXN01000003">
    <property type="protein sequence ID" value="MVT08576.1"/>
    <property type="molecule type" value="Genomic_DNA"/>
</dbReference>
<dbReference type="Gene3D" id="2.60.40.1180">
    <property type="entry name" value="Golgi alpha-mannosidase II"/>
    <property type="match status" value="1"/>
</dbReference>
<organism evidence="9 10">
    <name type="scientific">Chitinophaga tropicalis</name>
    <dbReference type="NCBI Taxonomy" id="2683588"/>
    <lineage>
        <taxon>Bacteria</taxon>
        <taxon>Pseudomonadati</taxon>
        <taxon>Bacteroidota</taxon>
        <taxon>Chitinophagia</taxon>
        <taxon>Chitinophagales</taxon>
        <taxon>Chitinophagaceae</taxon>
        <taxon>Chitinophaga</taxon>
    </lineage>
</organism>
<evidence type="ECO:0000256" key="6">
    <source>
        <dbReference type="ARBA" id="ARBA00023295"/>
    </source>
</evidence>
<dbReference type="Gene3D" id="2.60.120.260">
    <property type="entry name" value="Galactose-binding domain-like"/>
    <property type="match status" value="1"/>
</dbReference>
<sequence length="631" mass="71072">MRLILFSAILIGMSIRLQAQAPSSTADKGDEQGLLMQKGAERDQAAINEALNGWWKHSMENHDTRIAWWREDKFGCFIHWGVYSAAGGEWNGQKVDGYAEHLMRKEKISRAVYQEKLLQPFNPEQFNADAWVRLIKAAGMRYLIITSKHHDGVAMYPSKVSDLNISASTFKRDPMQELSAACKKYGIRFGFYYSHAYDWEHPDAPGNDWDYDNPGGDKRLYGGLDWFNVHPEQLPKAIKYVNEKAIPQIVELIRKYHPDILWFDTPSKLPLSENIRILKAIREVDNNVVVNGRLARNANISFGDYKNTSDRPAEFYPVTGDWEAIPTTNESYGYSKYDNSHKPAGFFIKLLAKAASRGGNLLMNIGPMGNGLVDPRDTVILHSIGAWMHTNGESIYGTTTSPLPLQPWGESTLKGKRLYLHVFNWPEKTPLYVGGLKSNIRKAWLLADPQQKDLPVKRVSNKDVTITLPATAPDSMNSVIVLDMQEVATDTVRVLDTHSLTNVLRAFDGALHGNGFKYGDGKAPRYYVFDWTQPNQYISWTFRLTQPGRFHTNIKYAADATTGENTFSIDVNGKTLSGKTQAVSSKDEKILTQPLNDLALPAGIHTLNIKPGTITGKELMKLFEINLIPYE</sequence>
<dbReference type="AlphaFoldDB" id="A0A7K1U2R6"/>
<feature type="signal peptide" evidence="7">
    <location>
        <begin position="1"/>
        <end position="19"/>
    </location>
</feature>
<dbReference type="Gene3D" id="3.20.20.80">
    <property type="entry name" value="Glycosidases"/>
    <property type="match status" value="1"/>
</dbReference>
<dbReference type="InterPro" id="IPR000933">
    <property type="entry name" value="Glyco_hydro_29"/>
</dbReference>
<protein>
    <recommendedName>
        <fullName evidence="3">alpha-L-fucosidase</fullName>
        <ecNumber evidence="3">3.2.1.51</ecNumber>
    </recommendedName>
</protein>
<dbReference type="InterPro" id="IPR017853">
    <property type="entry name" value="GH"/>
</dbReference>
<keyword evidence="4 7" id="KW-0732">Signal</keyword>
<dbReference type="Proteomes" id="UP000461730">
    <property type="component" value="Unassembled WGS sequence"/>
</dbReference>
<name>A0A7K1U2R6_9BACT</name>
<dbReference type="GO" id="GO:0005764">
    <property type="term" value="C:lysosome"/>
    <property type="evidence" value="ECO:0007669"/>
    <property type="project" value="TreeGrafter"/>
</dbReference>
<accession>A0A7K1U2R6</accession>
<dbReference type="Pfam" id="PF01120">
    <property type="entry name" value="Alpha_L_fucos"/>
    <property type="match status" value="1"/>
</dbReference>
<evidence type="ECO:0000256" key="7">
    <source>
        <dbReference type="SAM" id="SignalP"/>
    </source>
</evidence>
<dbReference type="SMART" id="SM00812">
    <property type="entry name" value="Alpha_L_fucos"/>
    <property type="match status" value="1"/>
</dbReference>
<comment type="caution">
    <text evidence="9">The sequence shown here is derived from an EMBL/GenBank/DDBJ whole genome shotgun (WGS) entry which is preliminary data.</text>
</comment>
<dbReference type="EC" id="3.2.1.51" evidence="3"/>
<comment type="function">
    <text evidence="1">Alpha-L-fucosidase is responsible for hydrolyzing the alpha-1,6-linked fucose joined to the reducing-end N-acetylglucosamine of the carbohydrate moieties of glycoproteins.</text>
</comment>
<evidence type="ECO:0000256" key="1">
    <source>
        <dbReference type="ARBA" id="ARBA00004071"/>
    </source>
</evidence>
<evidence type="ECO:0000259" key="8">
    <source>
        <dbReference type="Pfam" id="PF01120"/>
    </source>
</evidence>
<reference evidence="9 10" key="1">
    <citation type="submission" date="2019-12" db="EMBL/GenBank/DDBJ databases">
        <title>Chitinophaga sp. strain ysch24 (GDMCC 1.1355), whole genome shotgun sequence.</title>
        <authorList>
            <person name="Zhang X."/>
        </authorList>
    </citation>
    <scope>NUCLEOTIDE SEQUENCE [LARGE SCALE GENOMIC DNA]</scope>
    <source>
        <strain evidence="10">ysch24</strain>
    </source>
</reference>
<dbReference type="PRINTS" id="PR00741">
    <property type="entry name" value="GLHYDRLASE29"/>
</dbReference>
<comment type="similarity">
    <text evidence="2">Belongs to the glycosyl hydrolase 29 family.</text>
</comment>
<dbReference type="GO" id="GO:0004560">
    <property type="term" value="F:alpha-L-fucosidase activity"/>
    <property type="evidence" value="ECO:0007669"/>
    <property type="project" value="InterPro"/>
</dbReference>
<dbReference type="InterPro" id="IPR057739">
    <property type="entry name" value="Glyco_hydro_29_N"/>
</dbReference>
<dbReference type="InterPro" id="IPR013780">
    <property type="entry name" value="Glyco_hydro_b"/>
</dbReference>
<feature type="chain" id="PRO_5029497863" description="alpha-L-fucosidase" evidence="7">
    <location>
        <begin position="20"/>
        <end position="631"/>
    </location>
</feature>
<dbReference type="PANTHER" id="PTHR10030:SF37">
    <property type="entry name" value="ALPHA-L-FUCOSIDASE-RELATED"/>
    <property type="match status" value="1"/>
</dbReference>
<evidence type="ECO:0000256" key="2">
    <source>
        <dbReference type="ARBA" id="ARBA00007951"/>
    </source>
</evidence>
<dbReference type="SUPFAM" id="SSF51445">
    <property type="entry name" value="(Trans)glycosidases"/>
    <property type="match status" value="1"/>
</dbReference>
<feature type="domain" description="Glycoside hydrolase family 29 N-terminal" evidence="8">
    <location>
        <begin position="58"/>
        <end position="393"/>
    </location>
</feature>
<evidence type="ECO:0000313" key="10">
    <source>
        <dbReference type="Proteomes" id="UP000461730"/>
    </source>
</evidence>
<proteinExistence type="inferred from homology"/>
<keyword evidence="5" id="KW-0378">Hydrolase</keyword>
<evidence type="ECO:0000256" key="5">
    <source>
        <dbReference type="ARBA" id="ARBA00022801"/>
    </source>
</evidence>
<gene>
    <name evidence="9" type="ORF">GO493_09920</name>
</gene>
<dbReference type="InterPro" id="IPR016286">
    <property type="entry name" value="FUC_metazoa-typ"/>
</dbReference>
<dbReference type="PANTHER" id="PTHR10030">
    <property type="entry name" value="ALPHA-L-FUCOSIDASE"/>
    <property type="match status" value="1"/>
</dbReference>
<dbReference type="GO" id="GO:0006004">
    <property type="term" value="P:fucose metabolic process"/>
    <property type="evidence" value="ECO:0007669"/>
    <property type="project" value="InterPro"/>
</dbReference>
<keyword evidence="10" id="KW-1185">Reference proteome</keyword>
<dbReference type="RefSeq" id="WP_157305993.1">
    <property type="nucleotide sequence ID" value="NZ_WRXN01000003.1"/>
</dbReference>
<dbReference type="GO" id="GO:0016139">
    <property type="term" value="P:glycoside catabolic process"/>
    <property type="evidence" value="ECO:0007669"/>
    <property type="project" value="TreeGrafter"/>
</dbReference>
<keyword evidence="6" id="KW-0326">Glycosidase</keyword>
<evidence type="ECO:0000256" key="3">
    <source>
        <dbReference type="ARBA" id="ARBA00012662"/>
    </source>
</evidence>